<keyword evidence="1" id="KW-0472">Membrane</keyword>
<gene>
    <name evidence="4" type="ORF">IC230_21660</name>
</gene>
<keyword evidence="1" id="KW-1134">Transmembrane beta strand</keyword>
<dbReference type="Pfam" id="PF14905">
    <property type="entry name" value="OMP_b-brl_3"/>
    <property type="match status" value="1"/>
</dbReference>
<dbReference type="PANTHER" id="PTHR40980:SF4">
    <property type="entry name" value="TONB-DEPENDENT RECEPTOR-LIKE BETA-BARREL DOMAIN-CONTAINING PROTEIN"/>
    <property type="match status" value="1"/>
</dbReference>
<evidence type="ECO:0000313" key="4">
    <source>
        <dbReference type="EMBL" id="MBD2755525.1"/>
    </source>
</evidence>
<dbReference type="InterPro" id="IPR008969">
    <property type="entry name" value="CarboxyPept-like_regulatory"/>
</dbReference>
<dbReference type="SUPFAM" id="SSF49464">
    <property type="entry name" value="Carboxypeptidase regulatory domain-like"/>
    <property type="match status" value="1"/>
</dbReference>
<dbReference type="InterPro" id="IPR041700">
    <property type="entry name" value="OMP_b-brl_3"/>
</dbReference>
<proteinExistence type="inferred from homology"/>
<feature type="domain" description="Outer membrane protein beta-barrel" evidence="3">
    <location>
        <begin position="377"/>
        <end position="781"/>
    </location>
</feature>
<dbReference type="RefSeq" id="WP_191041137.1">
    <property type="nucleotide sequence ID" value="NZ_JACXAA010000008.1"/>
</dbReference>
<name>A0A927B4K1_9BACT</name>
<sequence>MTLVLRAIFHWVLLIITTQSILLAQSGSLRLHVEEADKRGVFGATLQLTDRADTTRKLYAISDTAGNAFFRLATNRTYRLLVTSVGYKPVRKEIASQQMQNVLTVVMTPDNVQLQSVYVTAAKPLVRQEDDKTIVDPEPIAATSTSAYELLEKTPGLFLDPDGNVYLSSTTPATIYINGREQKMSASDIASILKSLPPNSIARMEILRTPSARYDASSSGGIVNIILKKGVSLGLTGSVNAGFNQGRFGNQYVGLNLNNTQGRRSSYLNLNYTHRNSYEQIQTNRTFSPDSILRQDAYTTFPAHVFYAGYGLGFETSRKWDLNLDGRFSWNESASSASNSNQISQVSTGRLVSDNLNQIDGTNRLVSITQGATAKYKLDTLGSEWITDLSYTFMGNRGTQDFSTQYIQPERNRTAGDGNFDSQRHLVAIQTDLKYKLTKTITFETGAKLTWQQFNSRQDYFNQRTNQRIIDVGRTNSFEYRENINSAYAQMSKTFGPFLLKGGLRLENTNMNGHQRIPTDTTFKINRTDLFPYVFLSRKVAKIAGYELRSYLVYRRSITRPAYDYLNPAARYVDQYLYERGNPALRPQFTENYEVNISMEDRPLFAIGRNNTRDIFTNVVYQDPARPSVAYRTYDNLGINRETYFRILAGIPPINRYFFVVGAQYNYNEYSGMYENKPLNFERGSWSFFTYHSLKIDNRSTLTVNGFIRTRGQLQFYELSNFGGMNIGLNRKFMKDKLMITLAANDLFFTNYYQFVLQQGSVSADGLRRNDTRRVGLTLRYNFGVRKKEERTNPFTIEPPVQN</sequence>
<protein>
    <submittedName>
        <fullName evidence="4">Outer membrane beta-barrel protein</fullName>
    </submittedName>
</protein>
<organism evidence="4 5">
    <name type="scientific">Spirosoma validum</name>
    <dbReference type="NCBI Taxonomy" id="2771355"/>
    <lineage>
        <taxon>Bacteria</taxon>
        <taxon>Pseudomonadati</taxon>
        <taxon>Bacteroidota</taxon>
        <taxon>Cytophagia</taxon>
        <taxon>Cytophagales</taxon>
        <taxon>Cytophagaceae</taxon>
        <taxon>Spirosoma</taxon>
    </lineage>
</organism>
<dbReference type="Proteomes" id="UP000653797">
    <property type="component" value="Unassembled WGS sequence"/>
</dbReference>
<keyword evidence="5" id="KW-1185">Reference proteome</keyword>
<dbReference type="PANTHER" id="PTHR40980">
    <property type="entry name" value="PLUG DOMAIN-CONTAINING PROTEIN"/>
    <property type="match status" value="1"/>
</dbReference>
<evidence type="ECO:0000259" key="3">
    <source>
        <dbReference type="Pfam" id="PF14905"/>
    </source>
</evidence>
<comment type="caution">
    <text evidence="4">The sequence shown here is derived from an EMBL/GenBank/DDBJ whole genome shotgun (WGS) entry which is preliminary data.</text>
</comment>
<dbReference type="InterPro" id="IPR039426">
    <property type="entry name" value="TonB-dep_rcpt-like"/>
</dbReference>
<keyword evidence="1" id="KW-0812">Transmembrane</keyword>
<dbReference type="SUPFAM" id="SSF56935">
    <property type="entry name" value="Porins"/>
    <property type="match status" value="1"/>
</dbReference>
<evidence type="ECO:0000313" key="5">
    <source>
        <dbReference type="Proteomes" id="UP000653797"/>
    </source>
</evidence>
<dbReference type="InterPro" id="IPR012910">
    <property type="entry name" value="Plug_dom"/>
</dbReference>
<dbReference type="GO" id="GO:0009279">
    <property type="term" value="C:cell outer membrane"/>
    <property type="evidence" value="ECO:0007669"/>
    <property type="project" value="UniProtKB-SubCell"/>
</dbReference>
<dbReference type="InterPro" id="IPR037066">
    <property type="entry name" value="Plug_dom_sf"/>
</dbReference>
<comment type="similarity">
    <text evidence="1">Belongs to the TonB-dependent receptor family.</text>
</comment>
<dbReference type="Gene3D" id="2.170.130.10">
    <property type="entry name" value="TonB-dependent receptor, plug domain"/>
    <property type="match status" value="1"/>
</dbReference>
<dbReference type="AlphaFoldDB" id="A0A927B4K1"/>
<dbReference type="PROSITE" id="PS52016">
    <property type="entry name" value="TONB_DEPENDENT_REC_3"/>
    <property type="match status" value="1"/>
</dbReference>
<evidence type="ECO:0000259" key="2">
    <source>
        <dbReference type="Pfam" id="PF07715"/>
    </source>
</evidence>
<keyword evidence="1" id="KW-0998">Cell outer membrane</keyword>
<accession>A0A927B4K1</accession>
<reference evidence="4" key="1">
    <citation type="submission" date="2020-09" db="EMBL/GenBank/DDBJ databases">
        <authorList>
            <person name="Kim M.K."/>
        </authorList>
    </citation>
    <scope>NUCLEOTIDE SEQUENCE</scope>
    <source>
        <strain evidence="4">BT704</strain>
    </source>
</reference>
<dbReference type="Pfam" id="PF07715">
    <property type="entry name" value="Plug"/>
    <property type="match status" value="1"/>
</dbReference>
<evidence type="ECO:0000256" key="1">
    <source>
        <dbReference type="PROSITE-ProRule" id="PRU01360"/>
    </source>
</evidence>
<feature type="domain" description="TonB-dependent receptor plug" evidence="2">
    <location>
        <begin position="134"/>
        <end position="222"/>
    </location>
</feature>
<dbReference type="EMBL" id="JACXAA010000008">
    <property type="protein sequence ID" value="MBD2755525.1"/>
    <property type="molecule type" value="Genomic_DNA"/>
</dbReference>
<comment type="subcellular location">
    <subcellularLocation>
        <location evidence="1">Cell outer membrane</location>
        <topology evidence="1">Multi-pass membrane protein</topology>
    </subcellularLocation>
</comment>
<keyword evidence="1" id="KW-0813">Transport</keyword>